<dbReference type="GO" id="GO:0005524">
    <property type="term" value="F:ATP binding"/>
    <property type="evidence" value="ECO:0007669"/>
    <property type="project" value="UniProtKB-KW"/>
</dbReference>
<dbReference type="PROSITE" id="PS51383">
    <property type="entry name" value="YJEF_C_3"/>
    <property type="match status" value="1"/>
</dbReference>
<feature type="binding site" evidence="6">
    <location>
        <position position="180"/>
    </location>
    <ligand>
        <name>(6S)-NADPHX</name>
        <dbReference type="ChEBI" id="CHEBI:64076"/>
    </ligand>
</feature>
<comment type="subunit">
    <text evidence="6">Homotetramer.</text>
</comment>
<dbReference type="PANTHER" id="PTHR12592">
    <property type="entry name" value="ATP-DEPENDENT (S)-NAD(P)H-HYDRATE DEHYDRATASE FAMILY MEMBER"/>
    <property type="match status" value="1"/>
</dbReference>
<dbReference type="Gene3D" id="3.40.1190.20">
    <property type="match status" value="1"/>
</dbReference>
<dbReference type="AlphaFoldDB" id="A0A2M7U163"/>
<evidence type="ECO:0000313" key="8">
    <source>
        <dbReference type="EMBL" id="PIZ63785.1"/>
    </source>
</evidence>
<feature type="binding site" evidence="6">
    <location>
        <position position="246"/>
    </location>
    <ligand>
        <name>AMP</name>
        <dbReference type="ChEBI" id="CHEBI:456215"/>
    </ligand>
</feature>
<comment type="catalytic activity">
    <reaction evidence="6">
        <text>(6S)-NADPHX + ADP = AMP + phosphate + NADPH + H(+)</text>
        <dbReference type="Rhea" id="RHEA:32235"/>
        <dbReference type="ChEBI" id="CHEBI:15378"/>
        <dbReference type="ChEBI" id="CHEBI:43474"/>
        <dbReference type="ChEBI" id="CHEBI:57783"/>
        <dbReference type="ChEBI" id="CHEBI:64076"/>
        <dbReference type="ChEBI" id="CHEBI:456215"/>
        <dbReference type="ChEBI" id="CHEBI:456216"/>
        <dbReference type="EC" id="4.2.1.136"/>
    </reaction>
</comment>
<evidence type="ECO:0000259" key="7">
    <source>
        <dbReference type="PROSITE" id="PS51383"/>
    </source>
</evidence>
<evidence type="ECO:0000256" key="1">
    <source>
        <dbReference type="ARBA" id="ARBA00022741"/>
    </source>
</evidence>
<evidence type="ECO:0000256" key="6">
    <source>
        <dbReference type="HAMAP-Rule" id="MF_01965"/>
    </source>
</evidence>
<dbReference type="HAMAP" id="MF_01965">
    <property type="entry name" value="NADHX_dehydratase"/>
    <property type="match status" value="1"/>
</dbReference>
<accession>A0A2M7U163</accession>
<evidence type="ECO:0000256" key="2">
    <source>
        <dbReference type="ARBA" id="ARBA00022840"/>
    </source>
</evidence>
<keyword evidence="1 6" id="KW-0547">Nucleotide-binding</keyword>
<feature type="binding site" evidence="6">
    <location>
        <position position="108"/>
    </location>
    <ligand>
        <name>(6S)-NADPHX</name>
        <dbReference type="ChEBI" id="CHEBI:64076"/>
    </ligand>
</feature>
<keyword evidence="5 6" id="KW-0456">Lyase</keyword>
<dbReference type="InterPro" id="IPR000631">
    <property type="entry name" value="CARKD"/>
</dbReference>
<dbReference type="Pfam" id="PF01256">
    <property type="entry name" value="Carb_kinase"/>
    <property type="match status" value="1"/>
</dbReference>
<dbReference type="EC" id="4.2.1.136" evidence="6"/>
<dbReference type="PROSITE" id="PS01050">
    <property type="entry name" value="YJEF_C_2"/>
    <property type="match status" value="1"/>
</dbReference>
<comment type="caution">
    <text evidence="8">The sequence shown here is derived from an EMBL/GenBank/DDBJ whole genome shotgun (WGS) entry which is preliminary data.</text>
</comment>
<dbReference type="InterPro" id="IPR029056">
    <property type="entry name" value="Ribokinase-like"/>
</dbReference>
<dbReference type="GO" id="GO:0052855">
    <property type="term" value="F:ADP-dependent NAD(P)H-hydrate dehydratase activity"/>
    <property type="evidence" value="ECO:0007669"/>
    <property type="project" value="UniProtKB-UniRule"/>
</dbReference>
<dbReference type="SUPFAM" id="SSF53613">
    <property type="entry name" value="Ribokinase-like"/>
    <property type="match status" value="1"/>
</dbReference>
<reference evidence="9" key="1">
    <citation type="submission" date="2017-09" db="EMBL/GenBank/DDBJ databases">
        <title>Depth-based differentiation of microbial function through sediment-hosted aquifers and enrichment of novel symbionts in the deep terrestrial subsurface.</title>
        <authorList>
            <person name="Probst A.J."/>
            <person name="Ladd B."/>
            <person name="Jarett J.K."/>
            <person name="Geller-Mcgrath D.E."/>
            <person name="Sieber C.M.K."/>
            <person name="Emerson J.B."/>
            <person name="Anantharaman K."/>
            <person name="Thomas B.C."/>
            <person name="Malmstrom R."/>
            <person name="Stieglmeier M."/>
            <person name="Klingl A."/>
            <person name="Woyke T."/>
            <person name="Ryan C.M."/>
            <person name="Banfield J.F."/>
        </authorList>
    </citation>
    <scope>NUCLEOTIDE SEQUENCE [LARGE SCALE GENOMIC DNA]</scope>
</reference>
<evidence type="ECO:0000256" key="4">
    <source>
        <dbReference type="ARBA" id="ARBA00023027"/>
    </source>
</evidence>
<feature type="binding site" evidence="6">
    <location>
        <position position="247"/>
    </location>
    <ligand>
        <name>(6S)-NADPHX</name>
        <dbReference type="ChEBI" id="CHEBI:64076"/>
    </ligand>
</feature>
<comment type="catalytic activity">
    <reaction evidence="6">
        <text>(6S)-NADHX + ADP = AMP + phosphate + NADH + H(+)</text>
        <dbReference type="Rhea" id="RHEA:32223"/>
        <dbReference type="ChEBI" id="CHEBI:15378"/>
        <dbReference type="ChEBI" id="CHEBI:43474"/>
        <dbReference type="ChEBI" id="CHEBI:57945"/>
        <dbReference type="ChEBI" id="CHEBI:64074"/>
        <dbReference type="ChEBI" id="CHEBI:456215"/>
        <dbReference type="ChEBI" id="CHEBI:456216"/>
        <dbReference type="EC" id="4.2.1.136"/>
    </reaction>
</comment>
<comment type="caution">
    <text evidence="6">Lacks conserved residue(s) required for the propagation of feature annotation.</text>
</comment>
<comment type="cofactor">
    <cofactor evidence="6">
        <name>Mg(2+)</name>
        <dbReference type="ChEBI" id="CHEBI:18420"/>
    </cofactor>
</comment>
<comment type="similarity">
    <text evidence="6">Belongs to the NnrD/CARKD family.</text>
</comment>
<keyword evidence="2 6" id="KW-0067">ATP-binding</keyword>
<evidence type="ECO:0000313" key="9">
    <source>
        <dbReference type="Proteomes" id="UP000228503"/>
    </source>
</evidence>
<dbReference type="InterPro" id="IPR017953">
    <property type="entry name" value="Carbohydrate_kinase_pred_CS"/>
</dbReference>
<protein>
    <recommendedName>
        <fullName evidence="6">ADP-dependent (S)-NAD(P)H-hydrate dehydratase</fullName>
        <ecNumber evidence="6">4.2.1.136</ecNumber>
    </recommendedName>
    <alternativeName>
        <fullName evidence="6">ADP-dependent NAD(P)HX dehydratase</fullName>
    </alternativeName>
</protein>
<dbReference type="NCBIfam" id="TIGR00196">
    <property type="entry name" value="yjeF_cterm"/>
    <property type="match status" value="1"/>
</dbReference>
<dbReference type="Proteomes" id="UP000228503">
    <property type="component" value="Unassembled WGS sequence"/>
</dbReference>
<evidence type="ECO:0000256" key="3">
    <source>
        <dbReference type="ARBA" id="ARBA00022857"/>
    </source>
</evidence>
<name>A0A2M7U163_9BACT</name>
<evidence type="ECO:0000256" key="5">
    <source>
        <dbReference type="ARBA" id="ARBA00023239"/>
    </source>
</evidence>
<dbReference type="GO" id="GO:0046496">
    <property type="term" value="P:nicotinamide nucleotide metabolic process"/>
    <property type="evidence" value="ECO:0007669"/>
    <property type="project" value="UniProtKB-UniRule"/>
</dbReference>
<comment type="function">
    <text evidence="6">Catalyzes the dehydration of the S-form of NAD(P)HX at the expense of ADP, which is converted to AMP. Together with NAD(P)HX epimerase, which catalyzes the epimerization of the S- and R-forms, the enzyme allows the repair of both epimers of NAD(P)HX, a damaged form of NAD(P)H that is a result of enzymatic or heat-dependent hydration.</text>
</comment>
<keyword evidence="3 6" id="KW-0521">NADP</keyword>
<dbReference type="PANTHER" id="PTHR12592:SF0">
    <property type="entry name" value="ATP-DEPENDENT (S)-NAD(P)H-HYDRATE DEHYDRATASE"/>
    <property type="match status" value="1"/>
</dbReference>
<sequence length="310" mass="34386">MVPMKIKTNNIKSIRPFLDKLALPREKSHKGQNGKVLVIGGSTLFHSSPIWAAEIASHFADLVHFSSTAENNEIITSLKISFRDGMIIHQKDIPDYVAEDDAVLVGPGMVRSEIQNSNFKIQNFQDIFAIQDEGQYARELTHYLFFNFPEKRFVIDAGALQMIDTAWLQLLKQPAIITPHQFEFERLFGISVANLSSDEKKVQIKKAALENNCVILLKSIDDFISDGDTVIQVIGGNQGLTKGGTGDVLAGLVVSLYAKNDPIESAVIASFVLKKAAEKLSQSKGHWYNTSNLLEIIPDVLTELVYNKNA</sequence>
<gene>
    <name evidence="6" type="primary">nnrD</name>
    <name evidence="8" type="ORF">COY16_00880</name>
</gene>
<keyword evidence="4 6" id="KW-0520">NAD</keyword>
<organism evidence="8 9">
    <name type="scientific">Candidatus Roizmanbacteria bacterium CG_4_10_14_0_2_um_filter_39_13</name>
    <dbReference type="NCBI Taxonomy" id="1974825"/>
    <lineage>
        <taxon>Bacteria</taxon>
        <taxon>Candidatus Roizmaniibacteriota</taxon>
    </lineage>
</organism>
<dbReference type="EMBL" id="PFOB01000013">
    <property type="protein sequence ID" value="PIZ63785.1"/>
    <property type="molecule type" value="Genomic_DNA"/>
</dbReference>
<dbReference type="CDD" id="cd01171">
    <property type="entry name" value="YXKO-related"/>
    <property type="match status" value="1"/>
</dbReference>
<feature type="domain" description="YjeF C-terminal" evidence="7">
    <location>
        <begin position="13"/>
        <end position="304"/>
    </location>
</feature>
<dbReference type="GO" id="GO:0110051">
    <property type="term" value="P:metabolite repair"/>
    <property type="evidence" value="ECO:0007669"/>
    <property type="project" value="TreeGrafter"/>
</dbReference>
<proteinExistence type="inferred from homology"/>